<sequence>MAENSSSNQEAREFALQRIYVKDVSFETPSSPAIFTEEWKPESNLNLNSGVSRLADDTYEVVLTVTVTTKVGDRTAFLVEVQQAGVFHVKGFPENEMGAMMGAYCPNILFPYAREVVSDLVSKGSFPQLLLTPVNFDALYAQHMQEQQARQGAGEGTASH</sequence>
<comment type="caution">
    <text evidence="6">The sequence shown here is derived from an EMBL/GenBank/DDBJ whole genome shotgun (WGS) entry which is preliminary data.</text>
</comment>
<evidence type="ECO:0000313" key="6">
    <source>
        <dbReference type="EMBL" id="HEB96017.1"/>
    </source>
</evidence>
<dbReference type="Pfam" id="PF02556">
    <property type="entry name" value="SecB"/>
    <property type="match status" value="1"/>
</dbReference>
<keyword evidence="5" id="KW-0143">Chaperone</keyword>
<comment type="subcellular location">
    <subcellularLocation>
        <location evidence="5">Cytoplasm</location>
    </subcellularLocation>
</comment>
<dbReference type="GO" id="GO:0005737">
    <property type="term" value="C:cytoplasm"/>
    <property type="evidence" value="ECO:0007669"/>
    <property type="project" value="UniProtKB-SubCell"/>
</dbReference>
<comment type="subunit">
    <text evidence="5">Homotetramer, a dimer of dimers. One homotetramer interacts with 1 SecA dimer.</text>
</comment>
<dbReference type="GO" id="GO:0006457">
    <property type="term" value="P:protein folding"/>
    <property type="evidence" value="ECO:0007669"/>
    <property type="project" value="UniProtKB-UniRule"/>
</dbReference>
<dbReference type="SUPFAM" id="SSF54611">
    <property type="entry name" value="SecB-like"/>
    <property type="match status" value="1"/>
</dbReference>
<accession>A0A831RLD7</accession>
<dbReference type="PRINTS" id="PR01594">
    <property type="entry name" value="SECBCHAPRONE"/>
</dbReference>
<dbReference type="GO" id="GO:0051082">
    <property type="term" value="F:unfolded protein binding"/>
    <property type="evidence" value="ECO:0007669"/>
    <property type="project" value="InterPro"/>
</dbReference>
<dbReference type="GO" id="GO:0015031">
    <property type="term" value="P:protein transport"/>
    <property type="evidence" value="ECO:0007669"/>
    <property type="project" value="UniProtKB-UniRule"/>
</dbReference>
<dbReference type="PANTHER" id="PTHR36918">
    <property type="match status" value="1"/>
</dbReference>
<keyword evidence="4 5" id="KW-0811">Translocation</keyword>
<name>A0A831RLD7_9GAMM</name>
<reference evidence="6" key="1">
    <citation type="journal article" date="2020" name="mSystems">
        <title>Genome- and Community-Level Interaction Insights into Carbon Utilization and Element Cycling Functions of Hydrothermarchaeota in Hydrothermal Sediment.</title>
        <authorList>
            <person name="Zhou Z."/>
            <person name="Liu Y."/>
            <person name="Xu W."/>
            <person name="Pan J."/>
            <person name="Luo Z.H."/>
            <person name="Li M."/>
        </authorList>
    </citation>
    <scope>NUCLEOTIDE SEQUENCE [LARGE SCALE GENOMIC DNA]</scope>
    <source>
        <strain evidence="6">HyVt-443</strain>
    </source>
</reference>
<dbReference type="GO" id="GO:0051262">
    <property type="term" value="P:protein tetramerization"/>
    <property type="evidence" value="ECO:0007669"/>
    <property type="project" value="InterPro"/>
</dbReference>
<comment type="function">
    <text evidence="5">One of the proteins required for the normal export of preproteins out of the cell cytoplasm. It is a molecular chaperone that binds to a subset of precursor proteins, maintaining them in a translocation-competent state. It also specifically binds to its receptor SecA.</text>
</comment>
<evidence type="ECO:0000256" key="1">
    <source>
        <dbReference type="ARBA" id="ARBA00009990"/>
    </source>
</evidence>
<dbReference type="EMBL" id="DRKP01000069">
    <property type="protein sequence ID" value="HEB96017.1"/>
    <property type="molecule type" value="Genomic_DNA"/>
</dbReference>
<evidence type="ECO:0000256" key="2">
    <source>
        <dbReference type="ARBA" id="ARBA00022448"/>
    </source>
</evidence>
<dbReference type="HAMAP" id="MF_00821">
    <property type="entry name" value="SecB"/>
    <property type="match status" value="1"/>
</dbReference>
<dbReference type="NCBIfam" id="TIGR00809">
    <property type="entry name" value="secB"/>
    <property type="match status" value="1"/>
</dbReference>
<dbReference type="Proteomes" id="UP000886251">
    <property type="component" value="Unassembled WGS sequence"/>
</dbReference>
<dbReference type="PANTHER" id="PTHR36918:SF1">
    <property type="entry name" value="PROTEIN-EXPORT PROTEIN SECB"/>
    <property type="match status" value="1"/>
</dbReference>
<dbReference type="InterPro" id="IPR003708">
    <property type="entry name" value="SecB"/>
</dbReference>
<comment type="similarity">
    <text evidence="1 5">Belongs to the SecB family.</text>
</comment>
<keyword evidence="3 5" id="KW-0653">Protein transport</keyword>
<dbReference type="Gene3D" id="3.10.420.10">
    <property type="entry name" value="SecB-like"/>
    <property type="match status" value="1"/>
</dbReference>
<dbReference type="NCBIfam" id="NF004393">
    <property type="entry name" value="PRK05751.1-4"/>
    <property type="match status" value="1"/>
</dbReference>
<dbReference type="InterPro" id="IPR035958">
    <property type="entry name" value="SecB-like_sf"/>
</dbReference>
<evidence type="ECO:0000256" key="4">
    <source>
        <dbReference type="ARBA" id="ARBA00023010"/>
    </source>
</evidence>
<keyword evidence="5" id="KW-0963">Cytoplasm</keyword>
<organism evidence="6">
    <name type="scientific">Sedimenticola thiotaurini</name>
    <dbReference type="NCBI Taxonomy" id="1543721"/>
    <lineage>
        <taxon>Bacteria</taxon>
        <taxon>Pseudomonadati</taxon>
        <taxon>Pseudomonadota</taxon>
        <taxon>Gammaproteobacteria</taxon>
        <taxon>Chromatiales</taxon>
        <taxon>Sedimenticolaceae</taxon>
        <taxon>Sedimenticola</taxon>
    </lineage>
</organism>
<proteinExistence type="inferred from homology"/>
<protein>
    <recommendedName>
        <fullName evidence="5">Protein-export protein SecB</fullName>
    </recommendedName>
</protein>
<evidence type="ECO:0000256" key="5">
    <source>
        <dbReference type="HAMAP-Rule" id="MF_00821"/>
    </source>
</evidence>
<keyword evidence="2 5" id="KW-0813">Transport</keyword>
<dbReference type="AlphaFoldDB" id="A0A831RLD7"/>
<gene>
    <name evidence="5 6" type="primary">secB</name>
    <name evidence="6" type="ORF">ENI96_06265</name>
</gene>
<evidence type="ECO:0000256" key="3">
    <source>
        <dbReference type="ARBA" id="ARBA00022927"/>
    </source>
</evidence>